<feature type="transmembrane region" description="Helical" evidence="7">
    <location>
        <begin position="301"/>
        <end position="324"/>
    </location>
</feature>
<keyword evidence="3 7" id="KW-0812">Transmembrane</keyword>
<dbReference type="GO" id="GO:0072657">
    <property type="term" value="P:protein localization to membrane"/>
    <property type="evidence" value="ECO:0007669"/>
    <property type="project" value="TreeGrafter"/>
</dbReference>
<comment type="subcellular location">
    <subcellularLocation>
        <location evidence="1">Membrane</location>
        <topology evidence="1">Multi-pass membrane protein</topology>
    </subcellularLocation>
</comment>
<reference evidence="8" key="1">
    <citation type="submission" date="2022-06" db="EMBL/GenBank/DDBJ databases">
        <authorList>
            <person name="Andreotti S."/>
            <person name="Wyler E."/>
        </authorList>
    </citation>
    <scope>NUCLEOTIDE SEQUENCE</scope>
</reference>
<feature type="transmembrane region" description="Helical" evidence="7">
    <location>
        <begin position="624"/>
        <end position="657"/>
    </location>
</feature>
<comment type="similarity">
    <text evidence="2 7">Belongs to the nonaspanin (TM9SF) (TC 9.A.2) family.</text>
</comment>
<feature type="signal peptide" evidence="7">
    <location>
        <begin position="1"/>
        <end position="35"/>
    </location>
</feature>
<feature type="transmembrane region" description="Helical" evidence="7">
    <location>
        <begin position="440"/>
        <end position="459"/>
    </location>
</feature>
<evidence type="ECO:0000256" key="4">
    <source>
        <dbReference type="ARBA" id="ARBA00022729"/>
    </source>
</evidence>
<evidence type="ECO:0000313" key="9">
    <source>
        <dbReference type="Proteomes" id="UP001152836"/>
    </source>
</evidence>
<feature type="transmembrane region" description="Helical" evidence="7">
    <location>
        <begin position="376"/>
        <end position="394"/>
    </location>
</feature>
<keyword evidence="6 7" id="KW-0472">Membrane</keyword>
<dbReference type="PANTHER" id="PTHR10766">
    <property type="entry name" value="TRANSMEMBRANE 9 SUPERFAMILY PROTEIN"/>
    <property type="match status" value="1"/>
</dbReference>
<proteinExistence type="inferred from homology"/>
<evidence type="ECO:0000313" key="8">
    <source>
        <dbReference type="EMBL" id="CAH6780155.1"/>
    </source>
</evidence>
<feature type="transmembrane region" description="Helical" evidence="7">
    <location>
        <begin position="551"/>
        <end position="576"/>
    </location>
</feature>
<evidence type="ECO:0000256" key="3">
    <source>
        <dbReference type="ARBA" id="ARBA00022692"/>
    </source>
</evidence>
<evidence type="ECO:0000256" key="6">
    <source>
        <dbReference type="ARBA" id="ARBA00023136"/>
    </source>
</evidence>
<feature type="transmembrane region" description="Helical" evidence="7">
    <location>
        <begin position="516"/>
        <end position="539"/>
    </location>
</feature>
<evidence type="ECO:0000256" key="7">
    <source>
        <dbReference type="RuleBase" id="RU363079"/>
    </source>
</evidence>
<accession>A0AAU9YZY2</accession>
<organism evidence="8 9">
    <name type="scientific">Phodopus roborovskii</name>
    <name type="common">Roborovski's desert hamster</name>
    <name type="synonym">Cricetulus roborovskii</name>
    <dbReference type="NCBI Taxonomy" id="109678"/>
    <lineage>
        <taxon>Eukaryota</taxon>
        <taxon>Metazoa</taxon>
        <taxon>Chordata</taxon>
        <taxon>Craniata</taxon>
        <taxon>Vertebrata</taxon>
        <taxon>Euteleostomi</taxon>
        <taxon>Mammalia</taxon>
        <taxon>Eutheria</taxon>
        <taxon>Euarchontoglires</taxon>
        <taxon>Glires</taxon>
        <taxon>Rodentia</taxon>
        <taxon>Myomorpha</taxon>
        <taxon>Muroidea</taxon>
        <taxon>Cricetidae</taxon>
        <taxon>Cricetinae</taxon>
        <taxon>Phodopus</taxon>
    </lineage>
</organism>
<dbReference type="GO" id="GO:0016020">
    <property type="term" value="C:membrane"/>
    <property type="evidence" value="ECO:0007669"/>
    <property type="project" value="UniProtKB-SubCell"/>
</dbReference>
<evidence type="ECO:0000256" key="5">
    <source>
        <dbReference type="ARBA" id="ARBA00022989"/>
    </source>
</evidence>
<keyword evidence="5 7" id="KW-1133">Transmembrane helix</keyword>
<feature type="transmembrane region" description="Helical" evidence="7">
    <location>
        <begin position="588"/>
        <end position="612"/>
    </location>
</feature>
<feature type="chain" id="PRO_5043089782" description="Transmembrane 9 superfamily member" evidence="7">
    <location>
        <begin position="36"/>
        <end position="663"/>
    </location>
</feature>
<dbReference type="Pfam" id="PF02990">
    <property type="entry name" value="EMP70"/>
    <property type="match status" value="1"/>
</dbReference>
<dbReference type="EMBL" id="CALSGD010000841">
    <property type="protein sequence ID" value="CAH6780155.1"/>
    <property type="molecule type" value="Genomic_DNA"/>
</dbReference>
<gene>
    <name evidence="8" type="primary">Gm364</name>
    <name evidence="8" type="ORF">PHOROB_LOCUS3569</name>
</gene>
<dbReference type="AlphaFoldDB" id="A0AAU9YZY2"/>
<dbReference type="InterPro" id="IPR004240">
    <property type="entry name" value="EMP70"/>
</dbReference>
<keyword evidence="9" id="KW-1185">Reference proteome</keyword>
<evidence type="ECO:0000256" key="1">
    <source>
        <dbReference type="ARBA" id="ARBA00004141"/>
    </source>
</evidence>
<keyword evidence="4 7" id="KW-0732">Signal</keyword>
<dbReference type="PANTHER" id="PTHR10766:SF176">
    <property type="entry name" value="TRANSMEMBRANE 9 SUPERFAMILY MEMBER"/>
    <property type="match status" value="1"/>
</dbReference>
<protein>
    <recommendedName>
        <fullName evidence="7">Transmembrane 9 superfamily member</fullName>
    </recommendedName>
</protein>
<comment type="caution">
    <text evidence="8">The sequence shown here is derived from an EMBL/GenBank/DDBJ whole genome shotgun (WGS) entry which is preliminary data.</text>
</comment>
<evidence type="ECO:0000256" key="2">
    <source>
        <dbReference type="ARBA" id="ARBA00005227"/>
    </source>
</evidence>
<feature type="transmembrane region" description="Helical" evidence="7">
    <location>
        <begin position="400"/>
        <end position="420"/>
    </location>
</feature>
<feature type="transmembrane region" description="Helical" evidence="7">
    <location>
        <begin position="465"/>
        <end position="492"/>
    </location>
</feature>
<name>A0AAU9YZY2_PHORO</name>
<dbReference type="Proteomes" id="UP001152836">
    <property type="component" value="Unassembled WGS sequence"/>
</dbReference>
<sequence>MGPGGFYLGTKLCLGLPGLRLLLCLWLFATTSCEAFYFPGLIPTTYCEEGHPNPHCLSSIQVYADKLYSLETVVSYDYDSFDFCKDTLKRTPSETLAKILSGEQIISSPYKFSFNKEETCRKVCVKSYAPENEDQMNKLAFLKGGIKQNYYHRWVIDNTRMIWCYDTEGGEHYCILGFPIGCFNNLSGQLKGSCLPNNPEFSKNNTLYLFNHVDITITYHMESDTTRNIAKLVSSRVEPKSYKHTDENHLTCSGPPLEIPEDADNLNVVYTYSVKFEESKSTELPSEWDKEFESSTETNILWIRLVNSFFVVLTLCGLVIIVVLKSICRDIAKYNRVKLSVYDRSQFGWRMIFGNVFRLPQYGMLLSVFLGQGTQVFIMAFFSLFLAGIAFFTPAVQSDLVNYAVVLWFLLEIPAGYVSAKMYKTFKGANWKIHFLMTTLLFPGIVFTDIFIINLILWMEGSSVAISFGTLASLFAFCFGVSTPLTFLGVYFGKKEQFEFPVYRHAIPRMSSRRSFFAKPTITVLLGSLLPFGCIFVQLSYILNRIWSPHMYYLLAFLLLVFLILMISCSEVTVLLCYFRLYAEDCGWWWRAFMTSSFTSFYVLIYAIHYFFTKLHVTSIGSVFMYFGYTLILVLVFFLFTGTIGFFSCFSFITTIYNVMKVD</sequence>